<dbReference type="EMBL" id="KP942676">
    <property type="protein sequence ID" value="AKG47568.1"/>
    <property type="molecule type" value="Genomic_DNA"/>
</dbReference>
<geneLocation type="plasmid" evidence="2">
    <name>Drgb1</name>
</geneLocation>
<dbReference type="PANTHER" id="PTHR39431:SF1">
    <property type="entry name" value="FRPA_C-RELATED PROTEIN"/>
    <property type="match status" value="1"/>
</dbReference>
<accession>A0A0K0MPP6</accession>
<organism evidence="2">
    <name type="scientific">Pectobacterium carotovorum</name>
    <name type="common">Erwinia carotovora</name>
    <dbReference type="NCBI Taxonomy" id="554"/>
    <lineage>
        <taxon>Bacteria</taxon>
        <taxon>Pseudomonadati</taxon>
        <taxon>Pseudomonadota</taxon>
        <taxon>Gammaproteobacteria</taxon>
        <taxon>Enterobacterales</taxon>
        <taxon>Pectobacteriaceae</taxon>
        <taxon>Pectobacterium</taxon>
    </lineage>
</organism>
<name>A0A0K0MPP6_PECCA</name>
<reference evidence="2" key="2">
    <citation type="submission" date="2015-03" db="EMBL/GenBank/DDBJ databases">
        <authorList>
            <person name="Welte C."/>
            <person name="de Graaf R."/>
            <person name="van den Bosch T.J.M."/>
            <person name="Op den Camp H."/>
            <person name="van Dam N."/>
            <person name="Jetten M."/>
        </authorList>
    </citation>
    <scope>NUCLEOTIDE SEQUENCE</scope>
    <source>
        <plasmid evidence="2">Drgb1</plasmid>
    </source>
</reference>
<feature type="compositionally biased region" description="Basic and acidic residues" evidence="1">
    <location>
        <begin position="60"/>
        <end position="69"/>
    </location>
</feature>
<keyword evidence="2" id="KW-0614">Plasmid</keyword>
<dbReference type="PANTHER" id="PTHR39431">
    <property type="entry name" value="FRPA/C-RELATED PROTEIN"/>
    <property type="match status" value="1"/>
</dbReference>
<evidence type="ECO:0000256" key="1">
    <source>
        <dbReference type="SAM" id="MobiDB-lite"/>
    </source>
</evidence>
<feature type="region of interest" description="Disordered" evidence="1">
    <location>
        <begin position="43"/>
        <end position="69"/>
    </location>
</feature>
<proteinExistence type="predicted"/>
<evidence type="ECO:0000313" key="2">
    <source>
        <dbReference type="EMBL" id="AKG47568.1"/>
    </source>
</evidence>
<protein>
    <submittedName>
        <fullName evidence="2">Uncharacterized protein</fullName>
    </submittedName>
</protein>
<reference evidence="2" key="1">
    <citation type="journal article" date="2015" name="Environ. Microbiol.">
        <title>Plasmids from the gut microbiome of cabbage root fly larvae encode SaxA that catalyses the conversion of the plant toxin 2-phenylethyl isothiocyanate.</title>
        <authorList>
            <person name="Welte C.U."/>
            <person name="de Graaf R.M."/>
            <person name="van den Bosch T.J."/>
            <person name="Op den Camp H.J."/>
            <person name="van Dam N.M."/>
            <person name="Jetten M.S."/>
        </authorList>
    </citation>
    <scope>NUCLEOTIDE SEQUENCE</scope>
    <source>
        <plasmid evidence="2">Drgb1</plasmid>
    </source>
</reference>
<dbReference type="AlphaFoldDB" id="A0A0K0MPP6"/>
<sequence length="396" mass="44089">MAQPYIRVNQFEANYSDVGVKSATGHVNFTFIDGNGVNKGTFGANLKSKDRPSGVSNEESDNRRKIESKSPHHFNYVKLSSNDFTNALKYAEKAHHESSIGNMKYALACGNCVDFGMQVFNQTSLGRSQLPNYLQPNTAVSIYANLSNALCSGDNYQLKEANKLVRTPDRWRPERLPAWGQPCVDAAVPITTGGKWFDKKSTDAWDVAKHFTMEQGTCEQEVQKFVIQNLQVASPIVINFDGLGIKTTSIFEQSVQFDLLGVGHKVTSAWITPTSGFLVYNKQGIDSVSSVDDLFGGSERMEGFFKLADLDKDQKGYIDKNDAIYASLRVWVNHQMDGISHAGEVFTLQELGVERINTDFDIVDLVDENNNLIGERSTAIINGVEHEMSEVYFTYL</sequence>
<gene>
    <name evidence="2" type="ORF">pA_00128</name>
</gene>